<evidence type="ECO:0000259" key="10">
    <source>
        <dbReference type="PROSITE" id="PS51059"/>
    </source>
</evidence>
<dbReference type="SUPFAM" id="SSF142921">
    <property type="entry name" value="WGR domain-like"/>
    <property type="match status" value="1"/>
</dbReference>
<dbReference type="InParanoid" id="F0ZYT3"/>
<feature type="domain" description="BRCT" evidence="9">
    <location>
        <begin position="2"/>
        <end position="95"/>
    </location>
</feature>
<dbReference type="InterPro" id="IPR001357">
    <property type="entry name" value="BRCT_dom"/>
</dbReference>
<dbReference type="GO" id="GO:0010421">
    <property type="term" value="P:hydrogen peroxide-mediated programmed cell death"/>
    <property type="evidence" value="ECO:0007669"/>
    <property type="project" value="EnsemblProtists"/>
</dbReference>
<dbReference type="InterPro" id="IPR004102">
    <property type="entry name" value="Poly(ADP-ribose)pol_reg_dom"/>
</dbReference>
<dbReference type="OMA" id="YRIYTQF"/>
<dbReference type="KEGG" id="dpp:DICPUDRAFT_40766"/>
<dbReference type="SUPFAM" id="SSF52113">
    <property type="entry name" value="BRCT domain"/>
    <property type="match status" value="1"/>
</dbReference>
<dbReference type="eggNOG" id="KOG1037">
    <property type="taxonomic scope" value="Eukaryota"/>
</dbReference>
<dbReference type="GeneID" id="10508449"/>
<name>F0ZYT3_DICPU</name>
<evidence type="ECO:0000259" key="9">
    <source>
        <dbReference type="PROSITE" id="PS50172"/>
    </source>
</evidence>
<keyword evidence="5 8" id="KW-0520">NAD</keyword>
<gene>
    <name evidence="12" type="ORF">DICPUDRAFT_40766</name>
</gene>
<keyword evidence="6" id="KW-0539">Nucleus</keyword>
<comment type="similarity">
    <text evidence="7">Belongs to the ARTD/PARP family.</text>
</comment>
<dbReference type="Gene3D" id="3.40.50.10190">
    <property type="entry name" value="BRCT domain"/>
    <property type="match status" value="1"/>
</dbReference>
<evidence type="ECO:0000256" key="4">
    <source>
        <dbReference type="ARBA" id="ARBA00022695"/>
    </source>
</evidence>
<evidence type="ECO:0000256" key="8">
    <source>
        <dbReference type="RuleBase" id="RU362114"/>
    </source>
</evidence>
<dbReference type="PANTHER" id="PTHR46530">
    <property type="entry name" value="PROTEIN MONO-ADP-RIBOSYLTRANSFERASE PARP4"/>
    <property type="match status" value="1"/>
</dbReference>
<sequence length="642" mass="73603">MCDSKPLNNLNIYIDPKSKFTKISNYSITKIIKDYGGSISYTINQKVDYIVTLNPDFKNTINSSINKSNIKLLSENYFLTQQNQNAKALIQSFDLLENNSNGSTNIVDENQTYDFNKSSLPKKIEDDPLQIINNPKYIPSQCYNPKEKQPFFPEDYLVLKFNLLTNTYISNKQNVNKFFYLELNQATDNNLKQYYRIYTQFGRIDEIQKSNSQHRYTDSLSDAMNIYSSIYSQKIEPGSDYKEVSMDNIKIGSKKRLEMIAASSSLSNENGSFKQKVYNEETGEEIKDIDIFQGSYIDRNVCSLIQLIFKETSKCLIKNFSVEIGQNGIETQLGTLSLDQINVAQSILKEINKELVKSNSSDSSLLNSSLISNFKQDNLEILSSKFFQNVPSKISTKKDRGLKDSVINNMQSLIQHYELLEMMKDLTISFNSKKTEYQSNNHLDMKYYSLNTDIRYLHPASSEYKLFMHIFREKEIHTRNEDFIEIVNVFRLEKEKENKNFNESIGNCQYLFHGTNPSNIVGILSKGLLLPDIITSSGGKRSDFGYLGKGIYFSEDIISSLKFIPGTSTGTSLIIVSYVALGNVKEYTNLQPELTSPPKGYDSCKGIKSSDFKHNEHVIYNSNQSKLSYLLEFKINNFNKLK</sequence>
<dbReference type="EC" id="2.4.2.-" evidence="8"/>
<dbReference type="STRING" id="5786.F0ZYT3"/>
<dbReference type="FunFam" id="1.20.142.10:FF:000010">
    <property type="entry name" value="Poly [ADP-ribose] polymerase"/>
    <property type="match status" value="1"/>
</dbReference>
<protein>
    <recommendedName>
        <fullName evidence="8">Poly [ADP-ribose] polymerase</fullName>
        <shortName evidence="8">PARP</shortName>
        <ecNumber evidence="8">2.4.2.-</ecNumber>
    </recommendedName>
</protein>
<accession>F0ZYT3</accession>
<dbReference type="InterPro" id="IPR012317">
    <property type="entry name" value="Poly(ADP-ribose)pol_cat_dom"/>
</dbReference>
<dbReference type="Gene3D" id="1.20.142.10">
    <property type="entry name" value="Poly(ADP-ribose) polymerase, regulatory domain"/>
    <property type="match status" value="1"/>
</dbReference>
<keyword evidence="2 8" id="KW-0328">Glycosyltransferase</keyword>
<dbReference type="Pfam" id="PF00644">
    <property type="entry name" value="PARP"/>
    <property type="match status" value="1"/>
</dbReference>
<dbReference type="EMBL" id="GL871292">
    <property type="protein sequence ID" value="EGC30900.1"/>
    <property type="molecule type" value="Genomic_DNA"/>
</dbReference>
<dbReference type="VEuPathDB" id="AmoebaDB:DICPUDRAFT_40766"/>
<keyword evidence="3 8" id="KW-0808">Transferase</keyword>
<dbReference type="InterPro" id="IPR036930">
    <property type="entry name" value="WGR_dom_sf"/>
</dbReference>
<reference evidence="13" key="1">
    <citation type="journal article" date="2011" name="Genome Biol.">
        <title>Comparative genomics of the social amoebae Dictyostelium discoideum and Dictyostelium purpureum.</title>
        <authorList>
            <consortium name="US DOE Joint Genome Institute (JGI-PGF)"/>
            <person name="Sucgang R."/>
            <person name="Kuo A."/>
            <person name="Tian X."/>
            <person name="Salerno W."/>
            <person name="Parikh A."/>
            <person name="Feasley C.L."/>
            <person name="Dalin E."/>
            <person name="Tu H."/>
            <person name="Huang E."/>
            <person name="Barry K."/>
            <person name="Lindquist E."/>
            <person name="Shapiro H."/>
            <person name="Bruce D."/>
            <person name="Schmutz J."/>
            <person name="Salamov A."/>
            <person name="Fey P."/>
            <person name="Gaudet P."/>
            <person name="Anjard C."/>
            <person name="Babu M.M."/>
            <person name="Basu S."/>
            <person name="Bushmanova Y."/>
            <person name="van der Wel H."/>
            <person name="Katoh-Kurasawa M."/>
            <person name="Dinh C."/>
            <person name="Coutinho P.M."/>
            <person name="Saito T."/>
            <person name="Elias M."/>
            <person name="Schaap P."/>
            <person name="Kay R.R."/>
            <person name="Henrissat B."/>
            <person name="Eichinger L."/>
            <person name="Rivero F."/>
            <person name="Putnam N.H."/>
            <person name="West C.M."/>
            <person name="Loomis W.F."/>
            <person name="Chisholm R.L."/>
            <person name="Shaulsky G."/>
            <person name="Strassmann J.E."/>
            <person name="Queller D.C."/>
            <person name="Kuspa A."/>
            <person name="Grigoriev I.V."/>
        </authorList>
    </citation>
    <scope>NUCLEOTIDE SEQUENCE [LARGE SCALE GENOMIC DNA]</scope>
    <source>
        <strain evidence="13">QSDP1</strain>
    </source>
</reference>
<dbReference type="PANTHER" id="PTHR46530:SF1">
    <property type="entry name" value="PROTEIN MONO-ADP-RIBOSYLTRANSFERASE PARP4"/>
    <property type="match status" value="1"/>
</dbReference>
<dbReference type="OrthoDB" id="1729737at2759"/>
<evidence type="ECO:0000256" key="7">
    <source>
        <dbReference type="ARBA" id="ARBA00024347"/>
    </source>
</evidence>
<dbReference type="Gene3D" id="3.90.228.10">
    <property type="match status" value="1"/>
</dbReference>
<dbReference type="PROSITE" id="PS51059">
    <property type="entry name" value="PARP_CATALYTIC"/>
    <property type="match status" value="1"/>
</dbReference>
<evidence type="ECO:0000313" key="12">
    <source>
        <dbReference type="EMBL" id="EGC30900.1"/>
    </source>
</evidence>
<organism evidence="12 13">
    <name type="scientific">Dictyostelium purpureum</name>
    <name type="common">Slime mold</name>
    <dbReference type="NCBI Taxonomy" id="5786"/>
    <lineage>
        <taxon>Eukaryota</taxon>
        <taxon>Amoebozoa</taxon>
        <taxon>Evosea</taxon>
        <taxon>Eumycetozoa</taxon>
        <taxon>Dictyostelia</taxon>
        <taxon>Dictyosteliales</taxon>
        <taxon>Dictyosteliaceae</taxon>
        <taxon>Dictyostelium</taxon>
    </lineage>
</organism>
<dbReference type="InterPro" id="IPR031273">
    <property type="entry name" value="PARP4"/>
</dbReference>
<evidence type="ECO:0000256" key="5">
    <source>
        <dbReference type="ARBA" id="ARBA00023027"/>
    </source>
</evidence>
<evidence type="ECO:0000256" key="3">
    <source>
        <dbReference type="ARBA" id="ARBA00022679"/>
    </source>
</evidence>
<feature type="domain" description="PARP alpha-helical" evidence="11">
    <location>
        <begin position="297"/>
        <end position="434"/>
    </location>
</feature>
<evidence type="ECO:0000256" key="2">
    <source>
        <dbReference type="ARBA" id="ARBA00022676"/>
    </source>
</evidence>
<dbReference type="GO" id="GO:0010225">
    <property type="term" value="P:response to UV-C"/>
    <property type="evidence" value="ECO:0007669"/>
    <property type="project" value="EnsemblProtists"/>
</dbReference>
<feature type="domain" description="PARP catalytic" evidence="10">
    <location>
        <begin position="441"/>
        <end position="642"/>
    </location>
</feature>
<dbReference type="RefSeq" id="XP_003292573.1">
    <property type="nucleotide sequence ID" value="XM_003292525.1"/>
</dbReference>
<dbReference type="GO" id="GO:0003950">
    <property type="term" value="F:NAD+ poly-ADP-ribosyltransferase activity"/>
    <property type="evidence" value="ECO:0000318"/>
    <property type="project" value="GO_Central"/>
</dbReference>
<dbReference type="Proteomes" id="UP000001064">
    <property type="component" value="Unassembled WGS sequence"/>
</dbReference>
<evidence type="ECO:0000256" key="6">
    <source>
        <dbReference type="ARBA" id="ARBA00023242"/>
    </source>
</evidence>
<dbReference type="FunFam" id="3.90.228.10:FF:000013">
    <property type="entry name" value="Poly [ADP-ribose] polymerase"/>
    <property type="match status" value="1"/>
</dbReference>
<dbReference type="InterPro" id="IPR036616">
    <property type="entry name" value="Poly(ADP-ribose)pol_reg_dom_sf"/>
</dbReference>
<dbReference type="GO" id="GO:0010918">
    <property type="term" value="P:positive regulation of mitochondrial membrane potential"/>
    <property type="evidence" value="ECO:0007669"/>
    <property type="project" value="EnsemblProtists"/>
</dbReference>
<dbReference type="Pfam" id="PF02877">
    <property type="entry name" value="PARP_reg"/>
    <property type="match status" value="1"/>
</dbReference>
<keyword evidence="13" id="KW-1185">Reference proteome</keyword>
<evidence type="ECO:0000256" key="1">
    <source>
        <dbReference type="ARBA" id="ARBA00004123"/>
    </source>
</evidence>
<dbReference type="GO" id="GO:0006302">
    <property type="term" value="P:double-strand break repair"/>
    <property type="evidence" value="ECO:0000318"/>
    <property type="project" value="GO_Central"/>
</dbReference>
<dbReference type="SUPFAM" id="SSF47587">
    <property type="entry name" value="Domain of poly(ADP-ribose) polymerase"/>
    <property type="match status" value="1"/>
</dbReference>
<dbReference type="AlphaFoldDB" id="F0ZYT3"/>
<evidence type="ECO:0000259" key="11">
    <source>
        <dbReference type="PROSITE" id="PS51060"/>
    </source>
</evidence>
<dbReference type="SUPFAM" id="SSF56399">
    <property type="entry name" value="ADP-ribosylation"/>
    <property type="match status" value="1"/>
</dbReference>
<keyword evidence="4" id="KW-0548">Nucleotidyltransferase</keyword>
<dbReference type="InterPro" id="IPR036420">
    <property type="entry name" value="BRCT_dom_sf"/>
</dbReference>
<dbReference type="PROSITE" id="PS50172">
    <property type="entry name" value="BRCT"/>
    <property type="match status" value="1"/>
</dbReference>
<evidence type="ECO:0000313" key="13">
    <source>
        <dbReference type="Proteomes" id="UP000001064"/>
    </source>
</evidence>
<dbReference type="GO" id="GO:0005730">
    <property type="term" value="C:nucleolus"/>
    <property type="evidence" value="ECO:0000318"/>
    <property type="project" value="GO_Central"/>
</dbReference>
<comment type="subcellular location">
    <subcellularLocation>
        <location evidence="1">Nucleus</location>
    </subcellularLocation>
</comment>
<dbReference type="PROSITE" id="PS51060">
    <property type="entry name" value="PARP_ALPHA_HD"/>
    <property type="match status" value="1"/>
</dbReference>
<dbReference type="GO" id="GO:0016779">
    <property type="term" value="F:nucleotidyltransferase activity"/>
    <property type="evidence" value="ECO:0007669"/>
    <property type="project" value="UniProtKB-KW"/>
</dbReference>
<dbReference type="Pfam" id="PF00533">
    <property type="entry name" value="BRCT"/>
    <property type="match status" value="1"/>
</dbReference>
<proteinExistence type="inferred from homology"/>